<evidence type="ECO:0000256" key="8">
    <source>
        <dbReference type="SAM" id="Phobius"/>
    </source>
</evidence>
<dbReference type="PANTHER" id="PTHR10869">
    <property type="entry name" value="PROLYL 4-HYDROXYLASE ALPHA SUBUNIT"/>
    <property type="match status" value="1"/>
</dbReference>
<evidence type="ECO:0000256" key="3">
    <source>
        <dbReference type="ARBA" id="ARBA00022896"/>
    </source>
</evidence>
<sequence length="454" mass="52461">MTTLHLSSTSLIVCFIVFLELSYCSSKAQTELLFKYDEAGSQKSNEKRPHRGAEIRQPAKKSSKKHIQRKQETSSRWKIGLVIVVLCLLIGTIVVYFNPFTLTGPRGKVSQGRNDDQNKRAKKSKDDPSEDQKQKSTGAHEIPKEYKDFKLSIQSELQMMDLKERNQLLKLKSLTHSNSKSSVRAYVIENFLSDMECDRLVMVHDKYVSELNKQVPIICFDGIKSFREYLKEAKLKLKVSLTDFTRGTTCINETFSKKLQPHFKWSYSTAFYPGESKFSTIFAERISEATGLKLENGGKFQITSYPQNIGYKNHTDCIVDNDEKRDRFATILVYLKDVEEGGETKFPQLGISVKPRKGLALIWNSMNNHGECDPTSLHNAAKVIRGHKFIIQRWYYYHNFPTLGKRPPQPELPKRGVYQPRVSCDEYEQGSCRWYDEWNYDHIVDYTANLRNLI</sequence>
<evidence type="ECO:0000256" key="7">
    <source>
        <dbReference type="SAM" id="MobiDB-lite"/>
    </source>
</evidence>
<comment type="caution">
    <text evidence="10">The sequence shown here is derived from an EMBL/GenBank/DDBJ whole genome shotgun (WGS) entry which is preliminary data.</text>
</comment>
<reference evidence="10 11" key="1">
    <citation type="submission" date="2022-05" db="EMBL/GenBank/DDBJ databases">
        <authorList>
            <consortium name="Genoscope - CEA"/>
            <person name="William W."/>
        </authorList>
    </citation>
    <scope>NUCLEOTIDE SEQUENCE [LARGE SCALE GENOMIC DNA]</scope>
</reference>
<feature type="compositionally biased region" description="Basic and acidic residues" evidence="7">
    <location>
        <begin position="113"/>
        <end position="134"/>
    </location>
</feature>
<evidence type="ECO:0000259" key="9">
    <source>
        <dbReference type="PROSITE" id="PS51471"/>
    </source>
</evidence>
<dbReference type="InterPro" id="IPR006620">
    <property type="entry name" value="Pro_4_hyd_alph"/>
</dbReference>
<keyword evidence="11" id="KW-1185">Reference proteome</keyword>
<keyword evidence="3" id="KW-0847">Vitamin C</keyword>
<feature type="domain" description="Fe2OG dioxygenase" evidence="9">
    <location>
        <begin position="296"/>
        <end position="397"/>
    </location>
</feature>
<dbReference type="FunFam" id="2.60.120.620:FF:000054">
    <property type="entry name" value="Prolyl 4-hydroxylase subunit alpha-1"/>
    <property type="match status" value="1"/>
</dbReference>
<dbReference type="GO" id="GO:0005506">
    <property type="term" value="F:iron ion binding"/>
    <property type="evidence" value="ECO:0007669"/>
    <property type="project" value="InterPro"/>
</dbReference>
<dbReference type="AlphaFoldDB" id="A0AAU9XHH1"/>
<dbReference type="GO" id="GO:0005783">
    <property type="term" value="C:endoplasmic reticulum"/>
    <property type="evidence" value="ECO:0007669"/>
    <property type="project" value="TreeGrafter"/>
</dbReference>
<keyword evidence="5" id="KW-0560">Oxidoreductase</keyword>
<accession>A0AAU9XHH1</accession>
<name>A0AAU9XHH1_9CNID</name>
<dbReference type="InterPro" id="IPR005123">
    <property type="entry name" value="Oxoglu/Fe-dep_dioxygenase_dom"/>
</dbReference>
<keyword evidence="8" id="KW-1133">Transmembrane helix</keyword>
<feature type="region of interest" description="Disordered" evidence="7">
    <location>
        <begin position="107"/>
        <end position="140"/>
    </location>
</feature>
<evidence type="ECO:0000256" key="4">
    <source>
        <dbReference type="ARBA" id="ARBA00022964"/>
    </source>
</evidence>
<dbReference type="PROSITE" id="PS51471">
    <property type="entry name" value="FE2OG_OXY"/>
    <property type="match status" value="1"/>
</dbReference>
<protein>
    <recommendedName>
        <fullName evidence="9">Fe2OG dioxygenase domain-containing protein</fullName>
    </recommendedName>
</protein>
<feature type="region of interest" description="Disordered" evidence="7">
    <location>
        <begin position="39"/>
        <end position="71"/>
    </location>
</feature>
<evidence type="ECO:0000256" key="6">
    <source>
        <dbReference type="ARBA" id="ARBA00023004"/>
    </source>
</evidence>
<proteinExistence type="predicted"/>
<dbReference type="SMART" id="SM00702">
    <property type="entry name" value="P4Hc"/>
    <property type="match status" value="1"/>
</dbReference>
<dbReference type="PANTHER" id="PTHR10869:SF180">
    <property type="entry name" value="FE2OG DIOXYGENASE DOMAIN-CONTAINING PROTEIN"/>
    <property type="match status" value="1"/>
</dbReference>
<dbReference type="Gene3D" id="2.60.120.620">
    <property type="entry name" value="q2cbj1_9rhob like domain"/>
    <property type="match status" value="1"/>
</dbReference>
<keyword evidence="8" id="KW-0812">Transmembrane</keyword>
<dbReference type="GO" id="GO:0031418">
    <property type="term" value="F:L-ascorbic acid binding"/>
    <property type="evidence" value="ECO:0007669"/>
    <property type="project" value="UniProtKB-KW"/>
</dbReference>
<dbReference type="EMBL" id="CALNXJ010000043">
    <property type="protein sequence ID" value="CAH3147702.1"/>
    <property type="molecule type" value="Genomic_DNA"/>
</dbReference>
<evidence type="ECO:0000313" key="10">
    <source>
        <dbReference type="EMBL" id="CAH3147702.1"/>
    </source>
</evidence>
<feature type="compositionally biased region" description="Basic residues" evidence="7">
    <location>
        <begin position="58"/>
        <end position="68"/>
    </location>
</feature>
<evidence type="ECO:0000313" key="11">
    <source>
        <dbReference type="Proteomes" id="UP001159428"/>
    </source>
</evidence>
<dbReference type="InterPro" id="IPR045054">
    <property type="entry name" value="P4HA-like"/>
</dbReference>
<keyword evidence="6" id="KW-0408">Iron</keyword>
<evidence type="ECO:0000256" key="1">
    <source>
        <dbReference type="ARBA" id="ARBA00001961"/>
    </source>
</evidence>
<dbReference type="InterPro" id="IPR044862">
    <property type="entry name" value="Pro_4_hyd_alph_FE2OG_OXY"/>
</dbReference>
<feature type="transmembrane region" description="Helical" evidence="8">
    <location>
        <begin position="79"/>
        <end position="97"/>
    </location>
</feature>
<organism evidence="10 11">
    <name type="scientific">Pocillopora meandrina</name>
    <dbReference type="NCBI Taxonomy" id="46732"/>
    <lineage>
        <taxon>Eukaryota</taxon>
        <taxon>Metazoa</taxon>
        <taxon>Cnidaria</taxon>
        <taxon>Anthozoa</taxon>
        <taxon>Hexacorallia</taxon>
        <taxon>Scleractinia</taxon>
        <taxon>Astrocoeniina</taxon>
        <taxon>Pocilloporidae</taxon>
        <taxon>Pocillopora</taxon>
    </lineage>
</organism>
<comment type="cofactor">
    <cofactor evidence="1">
        <name>L-ascorbate</name>
        <dbReference type="ChEBI" id="CHEBI:38290"/>
    </cofactor>
</comment>
<feature type="transmembrane region" description="Helical" evidence="8">
    <location>
        <begin position="6"/>
        <end position="25"/>
    </location>
</feature>
<evidence type="ECO:0000256" key="2">
    <source>
        <dbReference type="ARBA" id="ARBA00022723"/>
    </source>
</evidence>
<feature type="compositionally biased region" description="Basic and acidic residues" evidence="7">
    <location>
        <begin position="39"/>
        <end position="54"/>
    </location>
</feature>
<dbReference type="GO" id="GO:0004656">
    <property type="term" value="F:procollagen-proline 4-dioxygenase activity"/>
    <property type="evidence" value="ECO:0007669"/>
    <property type="project" value="TreeGrafter"/>
</dbReference>
<keyword evidence="4" id="KW-0223">Dioxygenase</keyword>
<keyword evidence="2" id="KW-0479">Metal-binding</keyword>
<gene>
    <name evidence="10" type="ORF">PMEA_00023581</name>
</gene>
<dbReference type="Pfam" id="PF13640">
    <property type="entry name" value="2OG-FeII_Oxy_3"/>
    <property type="match status" value="1"/>
</dbReference>
<evidence type="ECO:0000256" key="5">
    <source>
        <dbReference type="ARBA" id="ARBA00023002"/>
    </source>
</evidence>
<dbReference type="Proteomes" id="UP001159428">
    <property type="component" value="Unassembled WGS sequence"/>
</dbReference>
<keyword evidence="8" id="KW-0472">Membrane</keyword>